<dbReference type="Pfam" id="PF06838">
    <property type="entry name" value="Met_gamma_lyase"/>
    <property type="match status" value="1"/>
</dbReference>
<reference evidence="1" key="1">
    <citation type="submission" date="2021-02" db="EMBL/GenBank/DDBJ databases">
        <title>Infant gut strain persistence is associated with maternal origin, phylogeny, and functional potential including surface adhesion and iron acquisition.</title>
        <authorList>
            <person name="Lou Y.C."/>
        </authorList>
    </citation>
    <scope>NUCLEOTIDE SEQUENCE</scope>
    <source>
        <strain evidence="1">L3_108_031G1_dasL3_108_031G1_concoct_20</strain>
    </source>
</reference>
<proteinExistence type="predicted"/>
<dbReference type="InterPro" id="IPR015421">
    <property type="entry name" value="PyrdxlP-dep_Trfase_major"/>
</dbReference>
<dbReference type="Gene3D" id="3.90.1150.60">
    <property type="entry name" value="Methioning gamme-lyase, C-terminal domain"/>
    <property type="match status" value="1"/>
</dbReference>
<dbReference type="Gene3D" id="3.40.640.10">
    <property type="entry name" value="Type I PLP-dependent aspartate aminotransferase-like (Major domain)"/>
    <property type="match status" value="1"/>
</dbReference>
<evidence type="ECO:0000313" key="2">
    <source>
        <dbReference type="Proteomes" id="UP000778864"/>
    </source>
</evidence>
<name>A0A134BSZ7_VEIPA</name>
<dbReference type="PANTHER" id="PTHR46658">
    <property type="entry name" value="CYS OR MET METABOLISM PYRIDOXAL-PHOSPHATE-DEPENDENT ENZYME"/>
    <property type="match status" value="1"/>
</dbReference>
<accession>A0A134BSZ7</accession>
<evidence type="ECO:0000313" key="1">
    <source>
        <dbReference type="EMBL" id="MBS4892582.1"/>
    </source>
</evidence>
<dbReference type="InterPro" id="IPR015424">
    <property type="entry name" value="PyrdxlP-dep_Trfase"/>
</dbReference>
<comment type="caution">
    <text evidence="1">The sequence shown here is derived from an EMBL/GenBank/DDBJ whole genome shotgun (WGS) entry which is preliminary data.</text>
</comment>
<sequence>MTLEEIRSKALEMAEPEFKKFEPIALANTKKVLEAFKECQVSDYHFTGTTGYGYNDVGREKLDEVFAYVFKGEKAIVRPHFVSGTHALATTLISLMGNGSKGTEFIYAVGAPYDTMQSVIGAAREVRGSLVEKGFTYTEVPLKDNTYDVEAIANAVNDNTRVVVIQRSRGYSTREPLSIADIKVIVDAVKAKNSKTICFVDNCYGEFTELQEPLEAGADIMAGSLIKNAGGGLAPTGGYIVGRENLVEDAAYQLTAPGLGDHMGSYAPGYRLFFQGLFMAPHVVLQALKGAVYTAAVGELLGYDVFPKVNADRYDLIQAINLKNGEEMEHFCVGMQAYSPVDAHVHPIPGDMPGYEDKIIMAGGTFVQGSSIELSADGPIRPPYTIFMQGGLVFEHSMLGILGAAEELLKHR</sequence>
<gene>
    <name evidence="1" type="ORF">KHZ90_02230</name>
</gene>
<dbReference type="AlphaFoldDB" id="A0A134BSZ7"/>
<dbReference type="PANTHER" id="PTHR46658:SF1">
    <property type="entry name" value="CYS OR MET METABOLISM PYRIDOXAL-PHOSPHATE-DEPENDENT ENZYME"/>
    <property type="match status" value="1"/>
</dbReference>
<dbReference type="InterPro" id="IPR009651">
    <property type="entry name" value="Met_g_lyase_put"/>
</dbReference>
<dbReference type="STRING" id="29466.GCA_002005185_01517"/>
<dbReference type="SUPFAM" id="SSF53383">
    <property type="entry name" value="PLP-dependent transferases"/>
    <property type="match status" value="1"/>
</dbReference>
<dbReference type="RefSeq" id="WP_060919777.1">
    <property type="nucleotide sequence ID" value="NZ_CAJPMQ010000005.1"/>
</dbReference>
<organism evidence="1 2">
    <name type="scientific">Veillonella parvula</name>
    <name type="common">Staphylococcus parvulus</name>
    <dbReference type="NCBI Taxonomy" id="29466"/>
    <lineage>
        <taxon>Bacteria</taxon>
        <taxon>Bacillati</taxon>
        <taxon>Bacillota</taxon>
        <taxon>Negativicutes</taxon>
        <taxon>Veillonellales</taxon>
        <taxon>Veillonellaceae</taxon>
        <taxon>Veillonella</taxon>
    </lineage>
</organism>
<dbReference type="EMBL" id="JAGZMU010000001">
    <property type="protein sequence ID" value="MBS4892582.1"/>
    <property type="molecule type" value="Genomic_DNA"/>
</dbReference>
<protein>
    <submittedName>
        <fullName evidence="1">Methionine gamma-lyase family protein</fullName>
    </submittedName>
</protein>
<dbReference type="Proteomes" id="UP000778864">
    <property type="component" value="Unassembled WGS sequence"/>
</dbReference>